<dbReference type="InterPro" id="IPR008920">
    <property type="entry name" value="TF_FadR/GntR_C"/>
</dbReference>
<organism evidence="5 6">
    <name type="scientific">Paenibacillus phyllosphaerae</name>
    <dbReference type="NCBI Taxonomy" id="274593"/>
    <lineage>
        <taxon>Bacteria</taxon>
        <taxon>Bacillati</taxon>
        <taxon>Bacillota</taxon>
        <taxon>Bacilli</taxon>
        <taxon>Bacillales</taxon>
        <taxon>Paenibacillaceae</taxon>
        <taxon>Paenibacillus</taxon>
    </lineage>
</organism>
<name>A0A7W5FQY7_9BACL</name>
<evidence type="ECO:0000313" key="6">
    <source>
        <dbReference type="Proteomes" id="UP000570361"/>
    </source>
</evidence>
<dbReference type="PANTHER" id="PTHR43537:SF5">
    <property type="entry name" value="UXU OPERON TRANSCRIPTIONAL REGULATOR"/>
    <property type="match status" value="1"/>
</dbReference>
<dbReference type="Pfam" id="PF07729">
    <property type="entry name" value="FCD"/>
    <property type="match status" value="1"/>
</dbReference>
<comment type="caution">
    <text evidence="5">The sequence shown here is derived from an EMBL/GenBank/DDBJ whole genome shotgun (WGS) entry which is preliminary data.</text>
</comment>
<dbReference type="GO" id="GO:0003677">
    <property type="term" value="F:DNA binding"/>
    <property type="evidence" value="ECO:0007669"/>
    <property type="project" value="UniProtKB-KW"/>
</dbReference>
<evidence type="ECO:0000256" key="2">
    <source>
        <dbReference type="ARBA" id="ARBA00023125"/>
    </source>
</evidence>
<dbReference type="Pfam" id="PF00392">
    <property type="entry name" value="GntR"/>
    <property type="match status" value="1"/>
</dbReference>
<dbReference type="Proteomes" id="UP000570361">
    <property type="component" value="Unassembled WGS sequence"/>
</dbReference>
<dbReference type="PRINTS" id="PR00035">
    <property type="entry name" value="HTHGNTR"/>
</dbReference>
<dbReference type="SUPFAM" id="SSF48008">
    <property type="entry name" value="GntR ligand-binding domain-like"/>
    <property type="match status" value="1"/>
</dbReference>
<keyword evidence="6" id="KW-1185">Reference proteome</keyword>
<dbReference type="PANTHER" id="PTHR43537">
    <property type="entry name" value="TRANSCRIPTIONAL REGULATOR, GNTR FAMILY"/>
    <property type="match status" value="1"/>
</dbReference>
<proteinExistence type="predicted"/>
<dbReference type="Gene3D" id="1.20.120.530">
    <property type="entry name" value="GntR ligand-binding domain-like"/>
    <property type="match status" value="1"/>
</dbReference>
<dbReference type="GO" id="GO:0003700">
    <property type="term" value="F:DNA-binding transcription factor activity"/>
    <property type="evidence" value="ECO:0007669"/>
    <property type="project" value="InterPro"/>
</dbReference>
<protein>
    <submittedName>
        <fullName evidence="5">DNA-binding GntR family transcriptional regulator</fullName>
    </submittedName>
</protein>
<dbReference type="InterPro" id="IPR000524">
    <property type="entry name" value="Tscrpt_reg_HTH_GntR"/>
</dbReference>
<dbReference type="AlphaFoldDB" id="A0A7W5FQY7"/>
<keyword evidence="3" id="KW-0804">Transcription</keyword>
<dbReference type="InterPro" id="IPR036390">
    <property type="entry name" value="WH_DNA-bd_sf"/>
</dbReference>
<dbReference type="EMBL" id="JACHXK010000024">
    <property type="protein sequence ID" value="MBB3113950.1"/>
    <property type="molecule type" value="Genomic_DNA"/>
</dbReference>
<keyword evidence="1" id="KW-0805">Transcription regulation</keyword>
<evidence type="ECO:0000313" key="5">
    <source>
        <dbReference type="EMBL" id="MBB3113950.1"/>
    </source>
</evidence>
<gene>
    <name evidence="5" type="ORF">FHS18_006066</name>
</gene>
<evidence type="ECO:0000259" key="4">
    <source>
        <dbReference type="PROSITE" id="PS50949"/>
    </source>
</evidence>
<dbReference type="RefSeq" id="WP_183604018.1">
    <property type="nucleotide sequence ID" value="NZ_JACHXK010000024.1"/>
</dbReference>
<dbReference type="SMART" id="SM00345">
    <property type="entry name" value="HTH_GNTR"/>
    <property type="match status" value="1"/>
</dbReference>
<accession>A0A7W5FQY7</accession>
<sequence>MEVAGTLIDTAYDYLRNQLIIGEVLPGTMLSENELALQLGMSRTPVRLAISRLESEGVVQSLKKRGVLVKSISWQESSELAEVILAMQFYATAIIEREGFKELDQLRAIYARQLAATEQEDYVAYIQHSMEFTTCFVSVLRNRSMLEALDKHQSKTMLFGIMNYRMTPHAPHFSATPHNGSILKALENNDCEALKNVLFAFSSRIREGRSFY</sequence>
<dbReference type="CDD" id="cd07377">
    <property type="entry name" value="WHTH_GntR"/>
    <property type="match status" value="1"/>
</dbReference>
<dbReference type="PROSITE" id="PS50949">
    <property type="entry name" value="HTH_GNTR"/>
    <property type="match status" value="1"/>
</dbReference>
<dbReference type="InterPro" id="IPR036388">
    <property type="entry name" value="WH-like_DNA-bd_sf"/>
</dbReference>
<evidence type="ECO:0000256" key="3">
    <source>
        <dbReference type="ARBA" id="ARBA00023163"/>
    </source>
</evidence>
<keyword evidence="2 5" id="KW-0238">DNA-binding</keyword>
<dbReference type="Gene3D" id="1.10.10.10">
    <property type="entry name" value="Winged helix-like DNA-binding domain superfamily/Winged helix DNA-binding domain"/>
    <property type="match status" value="1"/>
</dbReference>
<reference evidence="5 6" key="1">
    <citation type="submission" date="2020-08" db="EMBL/GenBank/DDBJ databases">
        <title>Genomic Encyclopedia of Type Strains, Phase III (KMG-III): the genomes of soil and plant-associated and newly described type strains.</title>
        <authorList>
            <person name="Whitman W."/>
        </authorList>
    </citation>
    <scope>NUCLEOTIDE SEQUENCE [LARGE SCALE GENOMIC DNA]</scope>
    <source>
        <strain evidence="5 6">CECT 5862</strain>
    </source>
</reference>
<evidence type="ECO:0000256" key="1">
    <source>
        <dbReference type="ARBA" id="ARBA00023015"/>
    </source>
</evidence>
<dbReference type="SUPFAM" id="SSF46785">
    <property type="entry name" value="Winged helix' DNA-binding domain"/>
    <property type="match status" value="1"/>
</dbReference>
<dbReference type="InterPro" id="IPR011711">
    <property type="entry name" value="GntR_C"/>
</dbReference>
<feature type="domain" description="HTH gntR-type" evidence="4">
    <location>
        <begin position="5"/>
        <end position="72"/>
    </location>
</feature>